<dbReference type="Proteomes" id="UP001319200">
    <property type="component" value="Unassembled WGS sequence"/>
</dbReference>
<evidence type="ECO:0000313" key="1">
    <source>
        <dbReference type="EMBL" id="MBT1699194.1"/>
    </source>
</evidence>
<dbReference type="Pfam" id="PF05593">
    <property type="entry name" value="RHS_repeat"/>
    <property type="match status" value="1"/>
</dbReference>
<proteinExistence type="predicted"/>
<sequence>MTHVFKGKGPWIVLITFFVLDWGTALAQLGVKPVNTASDNIIPPSPEAAALARYAAVPVGLYTGTPQVSIPLWELKEGDITVPVSLSYHAAGNKVEEIASRTGLGWTLNAGGIVTRTIMGEADEYGYSGFINFSMHHAPMDILAGTAAERFPVLHGLEDCEADAQPDQFSFNFGGYTGKFAFNWNQTLDMAQKIDVSSERRITVRPVGLNTDPMSTSFIQAWEITTDDGMKYLFEAQESVRITSQSGMFYPCRYDRPRVTGWYLTRITSPLGHVVMFEYTPYDLQYMLRSSETASHREGWEPANTDISYETMATSGKYLSRIVTGSGASILLKNSSQPRTDLPGYNTLYSLGEIEVLDRDGKRIRAFANSYTNSTGRLTLESIQELGSAGTLTVKPPHRFVYTGTLPSLGGLPTVKINNQDHWGFANNNTEPTLLPTYRFTRWDGTPVNYAGASREPSGAVGGGILTKIIYPAGGSTTFDYEPHVYSYVGSTRIEKTYETVTKGVSVSHQSTTSSEASVRQFTQKLFTVPQEAIAEAGHKPFTFTFTGSYCSFPPGINEAGLGPSAWIEDLSGNVIRHFSYSSSAQTKSAELSFTDLRPGQQYYLVASTLGNPCTNGGRDGSTASVTWLEKTENVLSNSKIAGGLRISKITDHDGISTANDIVRRFDYTMLDGQEVVSSGVIAAIPQYEFETRVHEGDDNSPVLNPKDYISRISNSVVALGNTQGSHIGYRQVNVFHGINGEGGKTESFFTSFDTSPDNIVTQVPFPPASSYDHSRGLLVKQIDYKYETAGVFKAVRMIENKYDSVPVIKKIPAYKIGLAITGGGPFGEGFIERYAIGGYTYNLAFRPMVSSRETLFDENGHTFVTRKALAFDAARQFVISETERTSEGKSLVTEYRYPWQYTPGAAPFIQQLVQRHILSPVIESVTRETSQDGSQRVVAAKYYQFDTFGNNILPSRQLTFGATSAVTDFRASVSNNGAFDDRYYRETIKYDRYNNAGKPEQVTTPGDVVTAYLWGYDNSLPVAKIFNAAIDRCAYAGFESANKGNWSYIDAPDNYSTDARTGKRSFKGIVSASLQSGSYVVSLWARGSGSIKVNGSWQAVSATWTRYQWTLSGPRELTIEANGNLIDDVRLHPAEAHMKTYTYDASGSMTSATDENHITAFYQYDGLGRLVTVKDEEGNIVKHNQYQYKN</sequence>
<dbReference type="Gene3D" id="2.180.10.10">
    <property type="entry name" value="RHS repeat-associated core"/>
    <property type="match status" value="1"/>
</dbReference>
<evidence type="ECO:0008006" key="3">
    <source>
        <dbReference type="Google" id="ProtNLM"/>
    </source>
</evidence>
<organism evidence="1 2">
    <name type="scientific">Chryseosolibacter histidini</name>
    <dbReference type="NCBI Taxonomy" id="2782349"/>
    <lineage>
        <taxon>Bacteria</taxon>
        <taxon>Pseudomonadati</taxon>
        <taxon>Bacteroidota</taxon>
        <taxon>Cytophagia</taxon>
        <taxon>Cytophagales</taxon>
        <taxon>Chryseotaleaceae</taxon>
        <taxon>Chryseosolibacter</taxon>
    </lineage>
</organism>
<name>A0AAP2DRS1_9BACT</name>
<reference evidence="1 2" key="1">
    <citation type="submission" date="2021-05" db="EMBL/GenBank/DDBJ databases">
        <title>A Polyphasic approach of four new species of the genus Ohtaekwangia: Ohtaekwangia histidinii sp. nov., Ohtaekwangia cretensis sp. nov., Ohtaekwangia indiensis sp. nov., Ohtaekwangia reichenbachii sp. nov. from diverse environment.</title>
        <authorList>
            <person name="Octaviana S."/>
        </authorList>
    </citation>
    <scope>NUCLEOTIDE SEQUENCE [LARGE SCALE GENOMIC DNA]</scope>
    <source>
        <strain evidence="1 2">PWU4</strain>
    </source>
</reference>
<dbReference type="InterPro" id="IPR006530">
    <property type="entry name" value="YD"/>
</dbReference>
<protein>
    <recommendedName>
        <fullName evidence="3">YD repeat-containing protein</fullName>
    </recommendedName>
</protein>
<dbReference type="NCBIfam" id="TIGR01643">
    <property type="entry name" value="YD_repeat_2x"/>
    <property type="match status" value="1"/>
</dbReference>
<gene>
    <name evidence="1" type="ORF">KK083_20020</name>
</gene>
<evidence type="ECO:0000313" key="2">
    <source>
        <dbReference type="Proteomes" id="UP001319200"/>
    </source>
</evidence>
<dbReference type="EMBL" id="JAHESF010000022">
    <property type="protein sequence ID" value="MBT1699194.1"/>
    <property type="molecule type" value="Genomic_DNA"/>
</dbReference>
<dbReference type="AlphaFoldDB" id="A0AAP2DRS1"/>
<accession>A0AAP2DRS1</accession>
<dbReference type="InterPro" id="IPR031325">
    <property type="entry name" value="RHS_repeat"/>
</dbReference>
<keyword evidence="2" id="KW-1185">Reference proteome</keyword>
<dbReference type="RefSeq" id="WP_254166881.1">
    <property type="nucleotide sequence ID" value="NZ_JAHESF010000022.1"/>
</dbReference>
<comment type="caution">
    <text evidence="1">The sequence shown here is derived from an EMBL/GenBank/DDBJ whole genome shotgun (WGS) entry which is preliminary data.</text>
</comment>